<evidence type="ECO:0000256" key="1">
    <source>
        <dbReference type="SAM" id="MobiDB-lite"/>
    </source>
</evidence>
<sequence>MMRFVTCCPRPVGSCHLCKGVDTLDDDEMSALLEAVCGHPPRGPSASSASNDARGAWSFVPGALGLGGFWVTSQLLSSPAAWNSAMTEASTEDSKAPRAGS</sequence>
<feature type="region of interest" description="Disordered" evidence="1">
    <location>
        <begin position="82"/>
        <end position="101"/>
    </location>
</feature>
<protein>
    <submittedName>
        <fullName evidence="2">Uncharacterized protein</fullName>
    </submittedName>
</protein>
<evidence type="ECO:0000313" key="3">
    <source>
        <dbReference type="Proteomes" id="UP000010552"/>
    </source>
</evidence>
<dbReference type="EMBL" id="KB030838">
    <property type="protein sequence ID" value="ELK09204.1"/>
    <property type="molecule type" value="Genomic_DNA"/>
</dbReference>
<dbReference type="AlphaFoldDB" id="L5KBZ1"/>
<accession>L5KBZ1</accession>
<dbReference type="Proteomes" id="UP000010552">
    <property type="component" value="Unassembled WGS sequence"/>
</dbReference>
<name>L5KBZ1_PTEAL</name>
<reference evidence="3" key="1">
    <citation type="journal article" date="2013" name="Science">
        <title>Comparative analysis of bat genomes provides insight into the evolution of flight and immunity.</title>
        <authorList>
            <person name="Zhang G."/>
            <person name="Cowled C."/>
            <person name="Shi Z."/>
            <person name="Huang Z."/>
            <person name="Bishop-Lilly K.A."/>
            <person name="Fang X."/>
            <person name="Wynne J.W."/>
            <person name="Xiong Z."/>
            <person name="Baker M.L."/>
            <person name="Zhao W."/>
            <person name="Tachedjian M."/>
            <person name="Zhu Y."/>
            <person name="Zhou P."/>
            <person name="Jiang X."/>
            <person name="Ng J."/>
            <person name="Yang L."/>
            <person name="Wu L."/>
            <person name="Xiao J."/>
            <person name="Feng Y."/>
            <person name="Chen Y."/>
            <person name="Sun X."/>
            <person name="Zhang Y."/>
            <person name="Marsh G.A."/>
            <person name="Crameri G."/>
            <person name="Broder C.C."/>
            <person name="Frey K.G."/>
            <person name="Wang L.F."/>
            <person name="Wang J."/>
        </authorList>
    </citation>
    <scope>NUCLEOTIDE SEQUENCE [LARGE SCALE GENOMIC DNA]</scope>
</reference>
<gene>
    <name evidence="2" type="ORF">PAL_GLEAN10002629</name>
</gene>
<keyword evidence="3" id="KW-1185">Reference proteome</keyword>
<proteinExistence type="predicted"/>
<dbReference type="InParanoid" id="L5KBZ1"/>
<organism evidence="2 3">
    <name type="scientific">Pteropus alecto</name>
    <name type="common">Black flying fox</name>
    <dbReference type="NCBI Taxonomy" id="9402"/>
    <lineage>
        <taxon>Eukaryota</taxon>
        <taxon>Metazoa</taxon>
        <taxon>Chordata</taxon>
        <taxon>Craniata</taxon>
        <taxon>Vertebrata</taxon>
        <taxon>Euteleostomi</taxon>
        <taxon>Mammalia</taxon>
        <taxon>Eutheria</taxon>
        <taxon>Laurasiatheria</taxon>
        <taxon>Chiroptera</taxon>
        <taxon>Yinpterochiroptera</taxon>
        <taxon>Pteropodoidea</taxon>
        <taxon>Pteropodidae</taxon>
        <taxon>Pteropodinae</taxon>
        <taxon>Pteropus</taxon>
    </lineage>
</organism>
<feature type="compositionally biased region" description="Basic and acidic residues" evidence="1">
    <location>
        <begin position="92"/>
        <end position="101"/>
    </location>
</feature>
<evidence type="ECO:0000313" key="2">
    <source>
        <dbReference type="EMBL" id="ELK09204.1"/>
    </source>
</evidence>